<proteinExistence type="predicted"/>
<name>A0A9Q0N1R1_9DIPT</name>
<keyword evidence="2" id="KW-1185">Reference proteome</keyword>
<dbReference type="AlphaFoldDB" id="A0A9Q0N1R1"/>
<evidence type="ECO:0000313" key="1">
    <source>
        <dbReference type="EMBL" id="KAJ6641716.1"/>
    </source>
</evidence>
<evidence type="ECO:0000313" key="2">
    <source>
        <dbReference type="Proteomes" id="UP001151699"/>
    </source>
</evidence>
<protein>
    <submittedName>
        <fullName evidence="1">Uncharacterized protein</fullName>
    </submittedName>
</protein>
<reference evidence="1" key="1">
    <citation type="submission" date="2022-07" db="EMBL/GenBank/DDBJ databases">
        <authorList>
            <person name="Trinca V."/>
            <person name="Uliana J.V.C."/>
            <person name="Torres T.T."/>
            <person name="Ward R.J."/>
            <person name="Monesi N."/>
        </authorList>
    </citation>
    <scope>NUCLEOTIDE SEQUENCE</scope>
    <source>
        <strain evidence="1">HSMRA1968</strain>
        <tissue evidence="1">Whole embryos</tissue>
    </source>
</reference>
<comment type="caution">
    <text evidence="1">The sequence shown here is derived from an EMBL/GenBank/DDBJ whole genome shotgun (WGS) entry which is preliminary data.</text>
</comment>
<accession>A0A9Q0N1R1</accession>
<gene>
    <name evidence="1" type="ORF">Bhyg_06656</name>
</gene>
<dbReference type="Proteomes" id="UP001151699">
    <property type="component" value="Chromosome B"/>
</dbReference>
<dbReference type="EMBL" id="WJQU01000002">
    <property type="protein sequence ID" value="KAJ6641716.1"/>
    <property type="molecule type" value="Genomic_DNA"/>
</dbReference>
<dbReference type="OrthoDB" id="8191899at2759"/>
<organism evidence="1 2">
    <name type="scientific">Pseudolycoriella hygida</name>
    <dbReference type="NCBI Taxonomy" id="35572"/>
    <lineage>
        <taxon>Eukaryota</taxon>
        <taxon>Metazoa</taxon>
        <taxon>Ecdysozoa</taxon>
        <taxon>Arthropoda</taxon>
        <taxon>Hexapoda</taxon>
        <taxon>Insecta</taxon>
        <taxon>Pterygota</taxon>
        <taxon>Neoptera</taxon>
        <taxon>Endopterygota</taxon>
        <taxon>Diptera</taxon>
        <taxon>Nematocera</taxon>
        <taxon>Sciaroidea</taxon>
        <taxon>Sciaridae</taxon>
        <taxon>Pseudolycoriella</taxon>
    </lineage>
</organism>
<sequence length="256" mass="29028">MAGRSGVRGRRTRMYDCNYNMGQQYYKSALDSLDRKQSGKRDSIERVLANRPKLNVDDLFEEDLQKARHRAERAITEDAFFDSRGARIPKSSINKQSAFAAEDDIDEEVQASLNRIRASKKLTTLPKELDFEDTINTVKRRARIDLGEKLLDAAGDDEAGATIRRRALKMVTTASNDYVDPKNLTKWTAIDDGNSAASNRAKATKARLNDLETEMFERSEKQVAREKRSAQLKKFLVESEIDTSNVVNKSEKIANF</sequence>